<keyword evidence="1" id="KW-0812">Transmembrane</keyword>
<accession>A0ABX0YHE3</accession>
<comment type="caution">
    <text evidence="2">The sequence shown here is derived from an EMBL/GenBank/DDBJ whole genome shotgun (WGS) entry which is preliminary data.</text>
</comment>
<evidence type="ECO:0000256" key="1">
    <source>
        <dbReference type="SAM" id="Phobius"/>
    </source>
</evidence>
<dbReference type="Gene3D" id="2.180.10.10">
    <property type="entry name" value="RHS repeat-associated core"/>
    <property type="match status" value="1"/>
</dbReference>
<dbReference type="PROSITE" id="PS51257">
    <property type="entry name" value="PROKAR_LIPOPROTEIN"/>
    <property type="match status" value="1"/>
</dbReference>
<proteinExistence type="predicted"/>
<organism evidence="2 3">
    <name type="scientific">Pseudomonas quercus</name>
    <dbReference type="NCBI Taxonomy" id="2722792"/>
    <lineage>
        <taxon>Bacteria</taxon>
        <taxon>Pseudomonadati</taxon>
        <taxon>Pseudomonadota</taxon>
        <taxon>Gammaproteobacteria</taxon>
        <taxon>Pseudomonadales</taxon>
        <taxon>Pseudomonadaceae</taxon>
        <taxon>Pseudomonas</taxon>
    </lineage>
</organism>
<dbReference type="InterPro" id="IPR022385">
    <property type="entry name" value="Rhs_assc_core"/>
</dbReference>
<name>A0ABX0YHE3_9PSED</name>
<gene>
    <name evidence="2" type="ORF">HBH25_15875</name>
</gene>
<keyword evidence="1" id="KW-0472">Membrane</keyword>
<dbReference type="NCBIfam" id="TIGR03696">
    <property type="entry name" value="Rhs_assc_core"/>
    <property type="match status" value="1"/>
</dbReference>
<reference evidence="2 3" key="1">
    <citation type="submission" date="2020-03" db="EMBL/GenBank/DDBJ databases">
        <authorList>
            <person name="Wang L."/>
            <person name="He N."/>
            <person name="Li Y."/>
            <person name="Fang Y."/>
            <person name="Zhang F."/>
        </authorList>
    </citation>
    <scope>NUCLEOTIDE SEQUENCE [LARGE SCALE GENOMIC DNA]</scope>
    <source>
        <strain evidence="3">hsmgli-8</strain>
    </source>
</reference>
<keyword evidence="1" id="KW-1133">Transmembrane helix</keyword>
<sequence length="212" mass="22354">MTQRVAYLPFGWSWAASQGCLGFAGQWQELGGALYLPGNGYRGYSPVLGQFLQPDGDSPFLQGGVHAYAYCAADPINRADYNGRSFTPLVIAGLVSGVATSALHMANLGSRSAKATPAAMTTGIRLALLASLASVVSSVVAATQPDDQRTQATLGWTSIGLGVVSVALRMSVLLPSLHRAGVRKVVGRITGWHTNAVSRTQHSWAWRVNAAR</sequence>
<evidence type="ECO:0000313" key="2">
    <source>
        <dbReference type="EMBL" id="NJP02327.1"/>
    </source>
</evidence>
<feature type="transmembrane region" description="Helical" evidence="1">
    <location>
        <begin position="118"/>
        <end position="142"/>
    </location>
</feature>
<evidence type="ECO:0000313" key="3">
    <source>
        <dbReference type="Proteomes" id="UP000746535"/>
    </source>
</evidence>
<feature type="transmembrane region" description="Helical" evidence="1">
    <location>
        <begin position="86"/>
        <end position="106"/>
    </location>
</feature>
<dbReference type="EMBL" id="JAAVJI010000010">
    <property type="protein sequence ID" value="NJP02327.1"/>
    <property type="molecule type" value="Genomic_DNA"/>
</dbReference>
<feature type="transmembrane region" description="Helical" evidence="1">
    <location>
        <begin position="154"/>
        <end position="174"/>
    </location>
</feature>
<keyword evidence="3" id="KW-1185">Reference proteome</keyword>
<dbReference type="Proteomes" id="UP000746535">
    <property type="component" value="Unassembled WGS sequence"/>
</dbReference>
<protein>
    <submittedName>
        <fullName evidence="2">RHS repeat-associated core domain-containing protein</fullName>
    </submittedName>
</protein>